<protein>
    <submittedName>
        <fullName evidence="1">Uncharacterized protein</fullName>
    </submittedName>
</protein>
<proteinExistence type="predicted"/>
<dbReference type="EMBL" id="VNJK01000001">
    <property type="protein sequence ID" value="TVX92641.1"/>
    <property type="molecule type" value="Genomic_DNA"/>
</dbReference>
<name>A0A559IYH2_9BACL</name>
<comment type="caution">
    <text evidence="1">The sequence shown here is derived from an EMBL/GenBank/DDBJ whole genome shotgun (WGS) entry which is preliminary data.</text>
</comment>
<evidence type="ECO:0000313" key="1">
    <source>
        <dbReference type="EMBL" id="TVX92641.1"/>
    </source>
</evidence>
<reference evidence="1 2" key="1">
    <citation type="submission" date="2019-07" db="EMBL/GenBank/DDBJ databases">
        <authorList>
            <person name="Kim J."/>
        </authorList>
    </citation>
    <scope>NUCLEOTIDE SEQUENCE [LARGE SCALE GENOMIC DNA]</scope>
    <source>
        <strain evidence="1 2">N4</strain>
    </source>
</reference>
<accession>A0A559IYH2</accession>
<gene>
    <name evidence="1" type="ORF">FPZ44_06020</name>
</gene>
<keyword evidence="2" id="KW-1185">Reference proteome</keyword>
<evidence type="ECO:0000313" key="2">
    <source>
        <dbReference type="Proteomes" id="UP000318102"/>
    </source>
</evidence>
<sequence length="63" mass="7380">MGKAVHYTIEPPDNFQDLVDLYEALGWNSLHLSKDELQQMCSESLIPYYQSLEYKKFTTGMMM</sequence>
<organism evidence="1 2">
    <name type="scientific">Paenibacillus agilis</name>
    <dbReference type="NCBI Taxonomy" id="3020863"/>
    <lineage>
        <taxon>Bacteria</taxon>
        <taxon>Bacillati</taxon>
        <taxon>Bacillota</taxon>
        <taxon>Bacilli</taxon>
        <taxon>Bacillales</taxon>
        <taxon>Paenibacillaceae</taxon>
        <taxon>Paenibacillus</taxon>
    </lineage>
</organism>
<dbReference type="Proteomes" id="UP000318102">
    <property type="component" value="Unassembled WGS sequence"/>
</dbReference>
<dbReference type="OrthoDB" id="9775804at2"/>
<dbReference type="AlphaFoldDB" id="A0A559IYH2"/>